<dbReference type="InterPro" id="IPR002223">
    <property type="entry name" value="Kunitz_BPTI"/>
</dbReference>
<protein>
    <submittedName>
        <fullName evidence="5">Kunitz/Bovine pancreatic trypsin inhibitor domain protein</fullName>
    </submittedName>
</protein>
<evidence type="ECO:0000256" key="2">
    <source>
        <dbReference type="ARBA" id="ARBA00022900"/>
    </source>
</evidence>
<evidence type="ECO:0000256" key="1">
    <source>
        <dbReference type="ARBA" id="ARBA00022690"/>
    </source>
</evidence>
<dbReference type="PROSITE" id="PS00280">
    <property type="entry name" value="BPTI_KUNITZ_1"/>
    <property type="match status" value="1"/>
</dbReference>
<name>W2THF5_NECAM</name>
<dbReference type="KEGG" id="nai:NECAME_17898"/>
<sequence length="141" mass="16431">MEKQNSWVRFGKTKRNKKVGKTAGELSEIQNGFINFSHFLLKLTNGRQKAIKWAWTGVKTEANNTEEICLMEIDEGPCRGIMRRWAWNPVEEHCEPFEYGGCGGNGNNFDSQLECLDECWNKHVDEKYRKKPEPRCVKYIV</sequence>
<dbReference type="InterPro" id="IPR050098">
    <property type="entry name" value="TFPI/VKTCI-like"/>
</dbReference>
<dbReference type="InterPro" id="IPR020901">
    <property type="entry name" value="Prtase_inh_Kunz-CS"/>
</dbReference>
<keyword evidence="6" id="KW-1185">Reference proteome</keyword>
<dbReference type="SMART" id="SM00131">
    <property type="entry name" value="KU"/>
    <property type="match status" value="1"/>
</dbReference>
<accession>W2THF5</accession>
<evidence type="ECO:0000313" key="6">
    <source>
        <dbReference type="Proteomes" id="UP000053676"/>
    </source>
</evidence>
<dbReference type="SUPFAM" id="SSF57362">
    <property type="entry name" value="BPTI-like"/>
    <property type="match status" value="1"/>
</dbReference>
<dbReference type="PRINTS" id="PR00759">
    <property type="entry name" value="BASICPTASE"/>
</dbReference>
<dbReference type="STRING" id="51031.W2THF5"/>
<dbReference type="GO" id="GO:0005615">
    <property type="term" value="C:extracellular space"/>
    <property type="evidence" value="ECO:0007669"/>
    <property type="project" value="TreeGrafter"/>
</dbReference>
<gene>
    <name evidence="5" type="ORF">NECAME_17898</name>
</gene>
<dbReference type="Pfam" id="PF00014">
    <property type="entry name" value="Kunitz_BPTI"/>
    <property type="match status" value="1"/>
</dbReference>
<proteinExistence type="predicted"/>
<keyword evidence="2" id="KW-0722">Serine protease inhibitor</keyword>
<dbReference type="PANTHER" id="PTHR10083:SF374">
    <property type="entry name" value="BPTI_KUNITZ INHIBITOR DOMAIN-CONTAINING PROTEIN"/>
    <property type="match status" value="1"/>
</dbReference>
<dbReference type="GO" id="GO:0004867">
    <property type="term" value="F:serine-type endopeptidase inhibitor activity"/>
    <property type="evidence" value="ECO:0007669"/>
    <property type="project" value="UniProtKB-KW"/>
</dbReference>
<dbReference type="AlphaFoldDB" id="W2THF5"/>
<evidence type="ECO:0000256" key="3">
    <source>
        <dbReference type="ARBA" id="ARBA00023157"/>
    </source>
</evidence>
<dbReference type="Proteomes" id="UP000053676">
    <property type="component" value="Unassembled WGS sequence"/>
</dbReference>
<evidence type="ECO:0000313" key="5">
    <source>
        <dbReference type="EMBL" id="ETN81490.1"/>
    </source>
</evidence>
<dbReference type="OrthoDB" id="5871431at2759"/>
<organism evidence="5 6">
    <name type="scientific">Necator americanus</name>
    <name type="common">Human hookworm</name>
    <dbReference type="NCBI Taxonomy" id="51031"/>
    <lineage>
        <taxon>Eukaryota</taxon>
        <taxon>Metazoa</taxon>
        <taxon>Ecdysozoa</taxon>
        <taxon>Nematoda</taxon>
        <taxon>Chromadorea</taxon>
        <taxon>Rhabditida</taxon>
        <taxon>Rhabditina</taxon>
        <taxon>Rhabditomorpha</taxon>
        <taxon>Strongyloidea</taxon>
        <taxon>Ancylostomatidae</taxon>
        <taxon>Bunostominae</taxon>
        <taxon>Necator</taxon>
    </lineage>
</organism>
<evidence type="ECO:0000259" key="4">
    <source>
        <dbReference type="PROSITE" id="PS50279"/>
    </source>
</evidence>
<dbReference type="PROSITE" id="PS50279">
    <property type="entry name" value="BPTI_KUNITZ_2"/>
    <property type="match status" value="1"/>
</dbReference>
<dbReference type="PANTHER" id="PTHR10083">
    <property type="entry name" value="KUNITZ-TYPE PROTEASE INHIBITOR-RELATED"/>
    <property type="match status" value="1"/>
</dbReference>
<reference evidence="6" key="1">
    <citation type="journal article" date="2014" name="Nat. Genet.">
        <title>Genome of the human hookworm Necator americanus.</title>
        <authorList>
            <person name="Tang Y.T."/>
            <person name="Gao X."/>
            <person name="Rosa B.A."/>
            <person name="Abubucker S."/>
            <person name="Hallsworth-Pepin K."/>
            <person name="Martin J."/>
            <person name="Tyagi R."/>
            <person name="Heizer E."/>
            <person name="Zhang X."/>
            <person name="Bhonagiri-Palsikar V."/>
            <person name="Minx P."/>
            <person name="Warren W.C."/>
            <person name="Wang Q."/>
            <person name="Zhan B."/>
            <person name="Hotez P.J."/>
            <person name="Sternberg P.W."/>
            <person name="Dougall A."/>
            <person name="Gaze S.T."/>
            <person name="Mulvenna J."/>
            <person name="Sotillo J."/>
            <person name="Ranganathan S."/>
            <person name="Rabelo E.M."/>
            <person name="Wilson R.K."/>
            <person name="Felgner P.L."/>
            <person name="Bethony J."/>
            <person name="Hawdon J.M."/>
            <person name="Gasser R.B."/>
            <person name="Loukas A."/>
            <person name="Mitreva M."/>
        </authorList>
    </citation>
    <scope>NUCLEOTIDE SEQUENCE [LARGE SCALE GENOMIC DNA]</scope>
</reference>
<keyword evidence="1" id="KW-0646">Protease inhibitor</keyword>
<dbReference type="InterPro" id="IPR036880">
    <property type="entry name" value="Kunitz_BPTI_sf"/>
</dbReference>
<feature type="domain" description="BPTI/Kunitz inhibitor" evidence="4">
    <location>
        <begin position="69"/>
        <end position="119"/>
    </location>
</feature>
<dbReference type="EMBL" id="KI658722">
    <property type="protein sequence ID" value="ETN81490.1"/>
    <property type="molecule type" value="Genomic_DNA"/>
</dbReference>
<keyword evidence="3" id="KW-1015">Disulfide bond</keyword>
<dbReference type="Gene3D" id="4.10.410.10">
    <property type="entry name" value="Pancreatic trypsin inhibitor Kunitz domain"/>
    <property type="match status" value="1"/>
</dbReference>